<dbReference type="PATRIC" id="fig|1189621.3.peg.2589"/>
<keyword evidence="1" id="KW-1133">Transmembrane helix</keyword>
<name>I5C1P2_9BACT</name>
<feature type="transmembrane region" description="Helical" evidence="1">
    <location>
        <begin position="23"/>
        <end position="44"/>
    </location>
</feature>
<protein>
    <submittedName>
        <fullName evidence="2">Uncharacterized protein</fullName>
    </submittedName>
</protein>
<dbReference type="InterPro" id="IPR031584">
    <property type="entry name" value="Put_ABC_export"/>
</dbReference>
<comment type="caution">
    <text evidence="2">The sequence shown here is derived from an EMBL/GenBank/DDBJ whole genome shotgun (WGS) entry which is preliminary data.</text>
</comment>
<dbReference type="Pfam" id="PF16962">
    <property type="entry name" value="ABC_export"/>
    <property type="match status" value="1"/>
</dbReference>
<keyword evidence="3" id="KW-1185">Reference proteome</keyword>
<dbReference type="Proteomes" id="UP000005551">
    <property type="component" value="Unassembled WGS sequence"/>
</dbReference>
<reference evidence="2 3" key="1">
    <citation type="submission" date="2012-05" db="EMBL/GenBank/DDBJ databases">
        <title>Genome sequence of Nitritalea halalkaliphila LW7.</title>
        <authorList>
            <person name="Jangir P.K."/>
            <person name="Singh A."/>
            <person name="Shivaji S."/>
            <person name="Sharma R."/>
        </authorList>
    </citation>
    <scope>NUCLEOTIDE SEQUENCE [LARGE SCALE GENOMIC DNA]</scope>
    <source>
        <strain evidence="2 3">LW7</strain>
    </source>
</reference>
<organism evidence="2 3">
    <name type="scientific">Nitritalea halalkaliphila LW7</name>
    <dbReference type="NCBI Taxonomy" id="1189621"/>
    <lineage>
        <taxon>Bacteria</taxon>
        <taxon>Pseudomonadati</taxon>
        <taxon>Bacteroidota</taxon>
        <taxon>Cytophagia</taxon>
        <taxon>Cytophagales</taxon>
        <taxon>Cyclobacteriaceae</taxon>
        <taxon>Nitritalea</taxon>
    </lineage>
</organism>
<evidence type="ECO:0000313" key="3">
    <source>
        <dbReference type="Proteomes" id="UP000005551"/>
    </source>
</evidence>
<dbReference type="EMBL" id="AJYA01000027">
    <property type="protein sequence ID" value="EIM75744.1"/>
    <property type="molecule type" value="Genomic_DNA"/>
</dbReference>
<gene>
    <name evidence="2" type="ORF">A3SI_12404</name>
</gene>
<evidence type="ECO:0000313" key="2">
    <source>
        <dbReference type="EMBL" id="EIM75744.1"/>
    </source>
</evidence>
<accession>I5C1P2</accession>
<sequence>MDEILEMQEEFRNAGLSAKLDDFSIYGMLTFLALALVIWQCYAATKKNVSFFKMADVNFLFVAPTRHPSS</sequence>
<keyword evidence="1" id="KW-0472">Membrane</keyword>
<keyword evidence="1" id="KW-0812">Transmembrane</keyword>
<proteinExistence type="predicted"/>
<dbReference type="STRING" id="1189621.A3SI_12404"/>
<dbReference type="AlphaFoldDB" id="I5C1P2"/>
<evidence type="ECO:0000256" key="1">
    <source>
        <dbReference type="SAM" id="Phobius"/>
    </source>
</evidence>